<comment type="caution">
    <text evidence="7">The sequence shown here is derived from an EMBL/GenBank/DDBJ whole genome shotgun (WGS) entry which is preliminary data.</text>
</comment>
<dbReference type="EMBL" id="JAHQCR010000088">
    <property type="protein sequence ID" value="MBU9724195.1"/>
    <property type="molecule type" value="Genomic_DNA"/>
</dbReference>
<organism evidence="7 8">
    <name type="scientific">Evansella alkalicola</name>
    <dbReference type="NCBI Taxonomy" id="745819"/>
    <lineage>
        <taxon>Bacteria</taxon>
        <taxon>Bacillati</taxon>
        <taxon>Bacillota</taxon>
        <taxon>Bacilli</taxon>
        <taxon>Bacillales</taxon>
        <taxon>Bacillaceae</taxon>
        <taxon>Evansella</taxon>
    </lineage>
</organism>
<evidence type="ECO:0000313" key="7">
    <source>
        <dbReference type="EMBL" id="MBU9724195.1"/>
    </source>
</evidence>
<keyword evidence="2" id="KW-1003">Cell membrane</keyword>
<keyword evidence="8" id="KW-1185">Reference proteome</keyword>
<evidence type="ECO:0000256" key="1">
    <source>
        <dbReference type="ARBA" id="ARBA00004162"/>
    </source>
</evidence>
<name>A0ABS6K0L8_9BACI</name>
<evidence type="ECO:0000313" key="8">
    <source>
        <dbReference type="Proteomes" id="UP000790580"/>
    </source>
</evidence>
<sequence length="86" mass="9467">MMIVLVIISILLLIAIPNLTKNQEMAETKGCEATKELIKAQVAAYEIDKGKKLVSLEELMSEGYVDRISCPGSDVDLTLESLKKNN</sequence>
<gene>
    <name evidence="7" type="ORF">KS407_22485</name>
</gene>
<dbReference type="Proteomes" id="UP000790580">
    <property type="component" value="Unassembled WGS sequence"/>
</dbReference>
<dbReference type="InterPro" id="IPR045584">
    <property type="entry name" value="Pilin-like"/>
</dbReference>
<evidence type="ECO:0000256" key="4">
    <source>
        <dbReference type="ARBA" id="ARBA00022692"/>
    </source>
</evidence>
<keyword evidence="6" id="KW-0472">Membrane</keyword>
<keyword evidence="5" id="KW-1133">Transmembrane helix</keyword>
<evidence type="ECO:0000256" key="3">
    <source>
        <dbReference type="ARBA" id="ARBA00022481"/>
    </source>
</evidence>
<dbReference type="Gene3D" id="3.30.700.10">
    <property type="entry name" value="Glycoprotein, Type 4 Pilin"/>
    <property type="match status" value="1"/>
</dbReference>
<dbReference type="SUPFAM" id="SSF54523">
    <property type="entry name" value="Pili subunits"/>
    <property type="match status" value="1"/>
</dbReference>
<evidence type="ECO:0000256" key="5">
    <source>
        <dbReference type="ARBA" id="ARBA00022989"/>
    </source>
</evidence>
<proteinExistence type="predicted"/>
<protein>
    <submittedName>
        <fullName evidence="7">Competence protein ComG</fullName>
    </submittedName>
</protein>
<comment type="subcellular location">
    <subcellularLocation>
        <location evidence="1">Cell membrane</location>
        <topology evidence="1">Single-pass membrane protein</topology>
    </subcellularLocation>
</comment>
<accession>A0ABS6K0L8</accession>
<keyword evidence="4" id="KW-0812">Transmembrane</keyword>
<dbReference type="InterPro" id="IPR016940">
    <property type="entry name" value="ComGC"/>
</dbReference>
<evidence type="ECO:0000256" key="2">
    <source>
        <dbReference type="ARBA" id="ARBA00022475"/>
    </source>
</evidence>
<evidence type="ECO:0000256" key="6">
    <source>
        <dbReference type="ARBA" id="ARBA00023136"/>
    </source>
</evidence>
<dbReference type="NCBIfam" id="NF040999">
    <property type="entry name" value="pilin_ComGC"/>
    <property type="match status" value="1"/>
</dbReference>
<keyword evidence="3" id="KW-0488">Methylation</keyword>
<reference evidence="7 8" key="1">
    <citation type="submission" date="2021-06" db="EMBL/GenBank/DDBJ databases">
        <title>Bacillus sp. RD4P76, an endophyte from a halophyte.</title>
        <authorList>
            <person name="Sun J.-Q."/>
        </authorList>
    </citation>
    <scope>NUCLEOTIDE SEQUENCE [LARGE SCALE GENOMIC DNA]</scope>
    <source>
        <strain evidence="7 8">JCM 17098</strain>
    </source>
</reference>